<keyword evidence="1" id="KW-0732">Signal</keyword>
<feature type="non-terminal residue" evidence="2">
    <location>
        <position position="232"/>
    </location>
</feature>
<name>A0A9N9JN89_9GLOM</name>
<dbReference type="OrthoDB" id="2408799at2759"/>
<dbReference type="AlphaFoldDB" id="A0A9N9JN89"/>
<gene>
    <name evidence="2" type="ORF">DERYTH_LOCUS21168</name>
</gene>
<proteinExistence type="predicted"/>
<keyword evidence="3" id="KW-1185">Reference proteome</keyword>
<dbReference type="Proteomes" id="UP000789405">
    <property type="component" value="Unassembled WGS sequence"/>
</dbReference>
<evidence type="ECO:0000313" key="2">
    <source>
        <dbReference type="EMBL" id="CAG8789733.1"/>
    </source>
</evidence>
<comment type="caution">
    <text evidence="2">The sequence shown here is derived from an EMBL/GenBank/DDBJ whole genome shotgun (WGS) entry which is preliminary data.</text>
</comment>
<reference evidence="2" key="1">
    <citation type="submission" date="2021-06" db="EMBL/GenBank/DDBJ databases">
        <authorList>
            <person name="Kallberg Y."/>
            <person name="Tangrot J."/>
            <person name="Rosling A."/>
        </authorList>
    </citation>
    <scope>NUCLEOTIDE SEQUENCE</scope>
    <source>
        <strain evidence="2">MA453B</strain>
    </source>
</reference>
<evidence type="ECO:0000256" key="1">
    <source>
        <dbReference type="SAM" id="SignalP"/>
    </source>
</evidence>
<accession>A0A9N9JN89</accession>
<feature type="signal peptide" evidence="1">
    <location>
        <begin position="1"/>
        <end position="21"/>
    </location>
</feature>
<sequence>MIFKKIIVISLLLTFLCNAFAKDQESNAQYPTPNALWIVSDLAGKSFQPGDTCEFQVMAPDNYTGTYNINLRNRESPSGGGTLLSGVSFKPGLNTFELAIPETVPGPYYYINFWGPTREDYSATFTIGDPGYGVSIVEPAAGTIIHPGDTLIANWYGTYEKPGVKGIKFIHALLELAVNNNTRSYPFQADRDITFESQHFEFQLPDDLLTHRVWKFGFLFNTSDGNYNTIVS</sequence>
<evidence type="ECO:0000313" key="3">
    <source>
        <dbReference type="Proteomes" id="UP000789405"/>
    </source>
</evidence>
<protein>
    <submittedName>
        <fullName evidence="2">12379_t:CDS:1</fullName>
    </submittedName>
</protein>
<organism evidence="2 3">
    <name type="scientific">Dentiscutata erythropus</name>
    <dbReference type="NCBI Taxonomy" id="1348616"/>
    <lineage>
        <taxon>Eukaryota</taxon>
        <taxon>Fungi</taxon>
        <taxon>Fungi incertae sedis</taxon>
        <taxon>Mucoromycota</taxon>
        <taxon>Glomeromycotina</taxon>
        <taxon>Glomeromycetes</taxon>
        <taxon>Diversisporales</taxon>
        <taxon>Gigasporaceae</taxon>
        <taxon>Dentiscutata</taxon>
    </lineage>
</organism>
<feature type="chain" id="PRO_5040226092" evidence="1">
    <location>
        <begin position="22"/>
        <end position="232"/>
    </location>
</feature>
<dbReference type="EMBL" id="CAJVPY010026422">
    <property type="protein sequence ID" value="CAG8789733.1"/>
    <property type="molecule type" value="Genomic_DNA"/>
</dbReference>